<keyword evidence="2" id="KW-1185">Reference proteome</keyword>
<comment type="caution">
    <text evidence="1">The sequence shown here is derived from an EMBL/GenBank/DDBJ whole genome shotgun (WGS) entry which is preliminary data.</text>
</comment>
<accession>A0A2S9IKT9</accession>
<dbReference type="Proteomes" id="UP000239434">
    <property type="component" value="Unassembled WGS sequence"/>
</dbReference>
<dbReference type="EMBL" id="PVBR01000024">
    <property type="protein sequence ID" value="PRD41146.1"/>
    <property type="molecule type" value="Genomic_DNA"/>
</dbReference>
<organism evidence="1 2">
    <name type="scientific">Phyllobacterium phragmitis</name>
    <dbReference type="NCBI Taxonomy" id="2670329"/>
    <lineage>
        <taxon>Bacteria</taxon>
        <taxon>Pseudomonadati</taxon>
        <taxon>Pseudomonadota</taxon>
        <taxon>Alphaproteobacteria</taxon>
        <taxon>Hyphomicrobiales</taxon>
        <taxon>Phyllobacteriaceae</taxon>
        <taxon>Phyllobacterium</taxon>
    </lineage>
</organism>
<evidence type="ECO:0000313" key="1">
    <source>
        <dbReference type="EMBL" id="PRD41146.1"/>
    </source>
</evidence>
<dbReference type="PANTHER" id="PTHR35566">
    <property type="entry name" value="BLR3599 PROTEIN"/>
    <property type="match status" value="1"/>
</dbReference>
<dbReference type="AlphaFoldDB" id="A0A2S9IKT9"/>
<name>A0A2S9IKT9_9HYPH</name>
<protein>
    <submittedName>
        <fullName evidence="1">Type VI secretion system baseplate subunit TssK</fullName>
    </submittedName>
</protein>
<dbReference type="NCBIfam" id="TIGR03353">
    <property type="entry name" value="VI_chp_4"/>
    <property type="match status" value="1"/>
</dbReference>
<sequence>MRHENRVAWNEGMFLRVQHFQQSDRWTERLVRTAMRELSPYPWGIAEIGIDRGALATGQFALSNLRGILPDGTIFEAPIDTDLPPPFELDESVRNAIIYLALPSRRPGKADVTMNGRANTTGVRIIASPYEAPDANVETDFMATIDVGRVNLCFLKSGDELAGYELLGLARVIEVRSDKAVILDSAYIAPSLNCAAGPRLHELVTELLGIVRHRAEAIAERIGDPTVRGTAEVGDYLLLQILNRADPMLRHISANATRLHPLVFYEFCVQLAGELSTFTAASKRATDFPPYRHDDLKDTFESVFDDLRTSLSAVLEQAAVAIELVERRHGVRVGTINDRTLLKDAGFVLAVRAEMPTEDIRRNLPAQIKIGPVERIAELVNVALPGIPIRPLPVLPRQLPYRSGTVYFDLDTKNPLWKQLDTSGAIALHLAGEYPNIEMELWALRE</sequence>
<dbReference type="PANTHER" id="PTHR35566:SF1">
    <property type="entry name" value="TYPE VI SECRETION SYSTEM BASEPLATE COMPONENT TSSK1"/>
    <property type="match status" value="1"/>
</dbReference>
<reference evidence="1 2" key="1">
    <citation type="submission" date="2018-02" db="EMBL/GenBank/DDBJ databases">
        <title>The draft genome of Phyllobacterium sp. 1N-3.</title>
        <authorList>
            <person name="Liu L."/>
            <person name="Li L."/>
            <person name="Zhang X."/>
            <person name="Wang T."/>
            <person name="Liang L."/>
        </authorList>
    </citation>
    <scope>NUCLEOTIDE SEQUENCE [LARGE SCALE GENOMIC DNA]</scope>
    <source>
        <strain evidence="1 2">1N-3</strain>
    </source>
</reference>
<dbReference type="RefSeq" id="WP_105744777.1">
    <property type="nucleotide sequence ID" value="NZ_PVBR01000024.1"/>
</dbReference>
<gene>
    <name evidence="1" type="primary">tssK</name>
    <name evidence="1" type="ORF">C5748_23175</name>
</gene>
<evidence type="ECO:0000313" key="2">
    <source>
        <dbReference type="Proteomes" id="UP000239434"/>
    </source>
</evidence>
<proteinExistence type="predicted"/>
<dbReference type="Pfam" id="PF05936">
    <property type="entry name" value="T6SS_VasE"/>
    <property type="match status" value="1"/>
</dbReference>
<dbReference type="InterPro" id="IPR010263">
    <property type="entry name" value="T6SS_TssK"/>
</dbReference>